<keyword evidence="1" id="KW-0805">Transcription regulation</keyword>
<feature type="domain" description="HTH araC/xylS-type" evidence="4">
    <location>
        <begin position="229"/>
        <end position="327"/>
    </location>
</feature>
<dbReference type="InterPro" id="IPR018060">
    <property type="entry name" value="HTH_AraC"/>
</dbReference>
<organism evidence="5 6">
    <name type="scientific">Pararobbsia silviterrae</name>
    <dbReference type="NCBI Taxonomy" id="1792498"/>
    <lineage>
        <taxon>Bacteria</taxon>
        <taxon>Pseudomonadati</taxon>
        <taxon>Pseudomonadota</taxon>
        <taxon>Betaproteobacteria</taxon>
        <taxon>Burkholderiales</taxon>
        <taxon>Burkholderiaceae</taxon>
        <taxon>Pararobbsia</taxon>
    </lineage>
</organism>
<evidence type="ECO:0000313" key="5">
    <source>
        <dbReference type="EMBL" id="RKP47825.1"/>
    </source>
</evidence>
<evidence type="ECO:0000256" key="2">
    <source>
        <dbReference type="ARBA" id="ARBA00023125"/>
    </source>
</evidence>
<keyword evidence="3" id="KW-0804">Transcription</keyword>
<dbReference type="SUPFAM" id="SSF46689">
    <property type="entry name" value="Homeodomain-like"/>
    <property type="match status" value="2"/>
</dbReference>
<evidence type="ECO:0000259" key="4">
    <source>
        <dbReference type="PROSITE" id="PS01124"/>
    </source>
</evidence>
<accession>A0A494XAP0</accession>
<dbReference type="GO" id="GO:0003700">
    <property type="term" value="F:DNA-binding transcription factor activity"/>
    <property type="evidence" value="ECO:0007669"/>
    <property type="project" value="InterPro"/>
</dbReference>
<dbReference type="InterPro" id="IPR018062">
    <property type="entry name" value="HTH_AraC-typ_CS"/>
</dbReference>
<dbReference type="AlphaFoldDB" id="A0A494XAP0"/>
<proteinExistence type="predicted"/>
<dbReference type="GO" id="GO:0043565">
    <property type="term" value="F:sequence-specific DNA binding"/>
    <property type="evidence" value="ECO:0007669"/>
    <property type="project" value="InterPro"/>
</dbReference>
<dbReference type="PROSITE" id="PS00041">
    <property type="entry name" value="HTH_ARAC_FAMILY_1"/>
    <property type="match status" value="1"/>
</dbReference>
<dbReference type="PROSITE" id="PS01124">
    <property type="entry name" value="HTH_ARAC_FAMILY_2"/>
    <property type="match status" value="1"/>
</dbReference>
<dbReference type="PANTHER" id="PTHR46796">
    <property type="entry name" value="HTH-TYPE TRANSCRIPTIONAL ACTIVATOR RHAS-RELATED"/>
    <property type="match status" value="1"/>
</dbReference>
<evidence type="ECO:0000313" key="6">
    <source>
        <dbReference type="Proteomes" id="UP000270342"/>
    </source>
</evidence>
<protein>
    <submittedName>
        <fullName evidence="5">AraC family transcriptional regulator</fullName>
    </submittedName>
</protein>
<dbReference type="EMBL" id="RBZU01000012">
    <property type="protein sequence ID" value="RKP47825.1"/>
    <property type="molecule type" value="Genomic_DNA"/>
</dbReference>
<dbReference type="Gene3D" id="1.10.10.60">
    <property type="entry name" value="Homeodomain-like"/>
    <property type="match status" value="2"/>
</dbReference>
<dbReference type="InterPro" id="IPR050204">
    <property type="entry name" value="AraC_XylS_family_regulators"/>
</dbReference>
<gene>
    <name evidence="5" type="ORF">D7S86_23005</name>
</gene>
<dbReference type="Pfam" id="PF12833">
    <property type="entry name" value="HTH_18"/>
    <property type="match status" value="1"/>
</dbReference>
<keyword evidence="2" id="KW-0238">DNA-binding</keyword>
<sequence>MARHAAWERPSFVGSGRIKHRWRLSIRRAHVMLAEKVSNSIARSFRIPSVPTIAVRVTGGSQIAFSHFKNQRPQPGLSIPSAREEAFVLNIPLAPAFFPIVSIDGRRQSVAQKPGKVYLFDLASRNEVSLSASYDSIRIHIPRSALDGFESEEGMSKVAGLRARSFGQHDPVLYNLGLVVLPLIENTIHSTRALLDHIAVVLFDHVVHTYGDIRRKAASRGGLTAGHVRKVSDYVDAYLSDDLSVSALGQECGLSVSQFSRAFRVSMGVTPHQWITQCRVERAKELMMNTSGELADIAIACGFVDQSHLGRQFLAREGVSPGQWRRAFRR</sequence>
<evidence type="ECO:0000256" key="1">
    <source>
        <dbReference type="ARBA" id="ARBA00023015"/>
    </source>
</evidence>
<reference evidence="5 6" key="1">
    <citation type="submission" date="2018-10" db="EMBL/GenBank/DDBJ databases">
        <title>Robbsia sp. DHC34, isolated from soil.</title>
        <authorList>
            <person name="Gao Z.-H."/>
            <person name="Qiu L.-H."/>
        </authorList>
    </citation>
    <scope>NUCLEOTIDE SEQUENCE [LARGE SCALE GENOMIC DNA]</scope>
    <source>
        <strain evidence="5 6">DHC34</strain>
    </source>
</reference>
<dbReference type="PANTHER" id="PTHR46796:SF14">
    <property type="entry name" value="TRANSCRIPTIONAL REGULATORY PROTEIN"/>
    <property type="match status" value="1"/>
</dbReference>
<name>A0A494XAP0_9BURK</name>
<comment type="caution">
    <text evidence="5">The sequence shown here is derived from an EMBL/GenBank/DDBJ whole genome shotgun (WGS) entry which is preliminary data.</text>
</comment>
<keyword evidence="6" id="KW-1185">Reference proteome</keyword>
<dbReference type="Proteomes" id="UP000270342">
    <property type="component" value="Unassembled WGS sequence"/>
</dbReference>
<dbReference type="InterPro" id="IPR009057">
    <property type="entry name" value="Homeodomain-like_sf"/>
</dbReference>
<evidence type="ECO:0000256" key="3">
    <source>
        <dbReference type="ARBA" id="ARBA00023163"/>
    </source>
</evidence>
<dbReference type="SMART" id="SM00342">
    <property type="entry name" value="HTH_ARAC"/>
    <property type="match status" value="1"/>
</dbReference>